<reference evidence="3" key="1">
    <citation type="journal article" date="2019" name="Int. J. Syst. Evol. Microbiol.">
        <title>The Global Catalogue of Microorganisms (GCM) 10K type strain sequencing project: providing services to taxonomists for standard genome sequencing and annotation.</title>
        <authorList>
            <consortium name="The Broad Institute Genomics Platform"/>
            <consortium name="The Broad Institute Genome Sequencing Center for Infectious Disease"/>
            <person name="Wu L."/>
            <person name="Ma J."/>
        </authorList>
    </citation>
    <scope>NUCLEOTIDE SEQUENCE [LARGE SCALE GENOMIC DNA]</scope>
    <source>
        <strain evidence="3">ZS-22-S1</strain>
    </source>
</reference>
<name>A0ABV9RZ18_9PSEU</name>
<keyword evidence="3" id="KW-1185">Reference proteome</keyword>
<accession>A0ABV9RZ18</accession>
<dbReference type="EMBL" id="JBHSIS010000003">
    <property type="protein sequence ID" value="MFC4853472.1"/>
    <property type="molecule type" value="Genomic_DNA"/>
</dbReference>
<dbReference type="RefSeq" id="WP_378055424.1">
    <property type="nucleotide sequence ID" value="NZ_JBHSIS010000003.1"/>
</dbReference>
<dbReference type="Pfam" id="PF13822">
    <property type="entry name" value="ACC_epsilon"/>
    <property type="match status" value="1"/>
</dbReference>
<evidence type="ECO:0000313" key="3">
    <source>
        <dbReference type="Proteomes" id="UP001595859"/>
    </source>
</evidence>
<feature type="region of interest" description="Disordered" evidence="1">
    <location>
        <begin position="36"/>
        <end position="76"/>
    </location>
</feature>
<proteinExistence type="predicted"/>
<comment type="caution">
    <text evidence="2">The sequence shown here is derived from an EMBL/GenBank/DDBJ whole genome shotgun (WGS) entry which is preliminary data.</text>
</comment>
<organism evidence="2 3">
    <name type="scientific">Actinophytocola glycyrrhizae</name>
    <dbReference type="NCBI Taxonomy" id="2044873"/>
    <lineage>
        <taxon>Bacteria</taxon>
        <taxon>Bacillati</taxon>
        <taxon>Actinomycetota</taxon>
        <taxon>Actinomycetes</taxon>
        <taxon>Pseudonocardiales</taxon>
        <taxon>Pseudonocardiaceae</taxon>
    </lineage>
</organism>
<sequence length="76" mass="8511">MNENSHTMSERPHLRVVHGNPTDEEVAALVAVITTLNTRDTPAPPPPRSAWSDRRTLHRPPLPHGPNAWHTSTFPH</sequence>
<feature type="region of interest" description="Disordered" evidence="1">
    <location>
        <begin position="1"/>
        <end position="21"/>
    </location>
</feature>
<protein>
    <submittedName>
        <fullName evidence="2">Acyl-CoA carboxylase subunit epsilon</fullName>
    </submittedName>
</protein>
<evidence type="ECO:0000256" key="1">
    <source>
        <dbReference type="SAM" id="MobiDB-lite"/>
    </source>
</evidence>
<evidence type="ECO:0000313" key="2">
    <source>
        <dbReference type="EMBL" id="MFC4853472.1"/>
    </source>
</evidence>
<dbReference type="InterPro" id="IPR032716">
    <property type="entry name" value="ACC_epsilon"/>
</dbReference>
<dbReference type="Proteomes" id="UP001595859">
    <property type="component" value="Unassembled WGS sequence"/>
</dbReference>
<gene>
    <name evidence="2" type="ORF">ACFPCV_08140</name>
</gene>